<keyword evidence="1" id="KW-0732">Signal</keyword>
<dbReference type="Pfam" id="PF17820">
    <property type="entry name" value="PDZ_6"/>
    <property type="match status" value="1"/>
</dbReference>
<dbReference type="SMART" id="SM00245">
    <property type="entry name" value="TSPc"/>
    <property type="match status" value="1"/>
</dbReference>
<dbReference type="InterPro" id="IPR036034">
    <property type="entry name" value="PDZ_sf"/>
</dbReference>
<dbReference type="InterPro" id="IPR001478">
    <property type="entry name" value="PDZ"/>
</dbReference>
<dbReference type="PANTHER" id="PTHR32060">
    <property type="entry name" value="TAIL-SPECIFIC PROTEASE"/>
    <property type="match status" value="1"/>
</dbReference>
<dbReference type="Gene3D" id="2.30.42.10">
    <property type="match status" value="1"/>
</dbReference>
<dbReference type="CDD" id="cd07561">
    <property type="entry name" value="Peptidase_S41_CPP_like"/>
    <property type="match status" value="1"/>
</dbReference>
<evidence type="ECO:0000259" key="2">
    <source>
        <dbReference type="PROSITE" id="PS50106"/>
    </source>
</evidence>
<dbReference type="InterPro" id="IPR041613">
    <property type="entry name" value="Pept_S41_N"/>
</dbReference>
<dbReference type="GO" id="GO:0006508">
    <property type="term" value="P:proteolysis"/>
    <property type="evidence" value="ECO:0007669"/>
    <property type="project" value="InterPro"/>
</dbReference>
<dbReference type="InterPro" id="IPR005151">
    <property type="entry name" value="Tail-specific_protease"/>
</dbReference>
<sequence>MKKILTLSLLSILTACGGGGGNVSVSTPGDTPQTGTVFPPSATLANLCAQPRSNTADRQGTVENEKAYLRSFVDETYLWYKDVPTLIAANYATPQAYFNDLKTTAKTASGLPVDQFHWSQTTESWNAASSGISQDYGIQWAAQASSPPRNWIVAEVAPGSPAAQAGVKRGDKITSVDGVDFVNDATKAGVAILNEGLFPTVLAAHRFAFNGQAAISLTPALINTVTVQNVKTIPTASGTVGYFTFDTHIAKSEAELIAAINQLKAANVTDLVIDLRYNGGGLLYIASELAYMVAGPVTTNGRIFEKLTYNDKLTSKNTTYPFYSSGTINQSLPSLGLKHVSLLVTHGTASASESIINSLRGVDVTVDLIGDVTRGKPYGFVPQDNCGYTYFSIQFKGVNDKGFGDYADGFTPTCKAADDYTHLRGDTSETMLKTALSYRQTGICPGNTAGASILGNEARYELVRPATQEMRIVTPMPRS</sequence>
<dbReference type="PANTHER" id="PTHR32060:SF30">
    <property type="entry name" value="CARBOXY-TERMINAL PROCESSING PROTEASE CTPA"/>
    <property type="match status" value="1"/>
</dbReference>
<comment type="caution">
    <text evidence="3">The sequence shown here is derived from an EMBL/GenBank/DDBJ whole genome shotgun (WGS) entry which is preliminary data.</text>
</comment>
<feature type="signal peptide" evidence="1">
    <location>
        <begin position="1"/>
        <end position="17"/>
    </location>
</feature>
<keyword evidence="4" id="KW-1185">Reference proteome</keyword>
<dbReference type="SUPFAM" id="SSF50156">
    <property type="entry name" value="PDZ domain-like"/>
    <property type="match status" value="1"/>
</dbReference>
<proteinExistence type="predicted"/>
<dbReference type="Pfam" id="PF03572">
    <property type="entry name" value="Peptidase_S41"/>
    <property type="match status" value="1"/>
</dbReference>
<name>A0A850QHI5_9BURK</name>
<evidence type="ECO:0000313" key="4">
    <source>
        <dbReference type="Proteomes" id="UP000588051"/>
    </source>
</evidence>
<dbReference type="SUPFAM" id="SSF52096">
    <property type="entry name" value="ClpP/crotonase"/>
    <property type="match status" value="1"/>
</dbReference>
<dbReference type="Pfam" id="PF18294">
    <property type="entry name" value="Pept_S41_N"/>
    <property type="match status" value="1"/>
</dbReference>
<reference evidence="3 4" key="1">
    <citation type="submission" date="2020-06" db="EMBL/GenBank/DDBJ databases">
        <authorList>
            <person name="Qiu C."/>
            <person name="Liu Z."/>
        </authorList>
    </citation>
    <scope>NUCLEOTIDE SEQUENCE [LARGE SCALE GENOMIC DNA]</scope>
    <source>
        <strain evidence="3 4">EM 1</strain>
    </source>
</reference>
<dbReference type="AlphaFoldDB" id="A0A850QHI5"/>
<dbReference type="EMBL" id="JABXYJ010000006">
    <property type="protein sequence ID" value="NVO78477.1"/>
    <property type="molecule type" value="Genomic_DNA"/>
</dbReference>
<dbReference type="InterPro" id="IPR041489">
    <property type="entry name" value="PDZ_6"/>
</dbReference>
<accession>A0A850QHI5</accession>
<dbReference type="GO" id="GO:0030288">
    <property type="term" value="C:outer membrane-bounded periplasmic space"/>
    <property type="evidence" value="ECO:0007669"/>
    <property type="project" value="TreeGrafter"/>
</dbReference>
<dbReference type="PROSITE" id="PS50106">
    <property type="entry name" value="PDZ"/>
    <property type="match status" value="1"/>
</dbReference>
<dbReference type="InterPro" id="IPR029045">
    <property type="entry name" value="ClpP/crotonase-like_dom_sf"/>
</dbReference>
<dbReference type="Proteomes" id="UP000588051">
    <property type="component" value="Unassembled WGS sequence"/>
</dbReference>
<organism evidence="3 4">
    <name type="scientific">Undibacterium oligocarboniphilum</name>
    <dbReference type="NCBI Taxonomy" id="666702"/>
    <lineage>
        <taxon>Bacteria</taxon>
        <taxon>Pseudomonadati</taxon>
        <taxon>Pseudomonadota</taxon>
        <taxon>Betaproteobacteria</taxon>
        <taxon>Burkholderiales</taxon>
        <taxon>Oxalobacteraceae</taxon>
        <taxon>Undibacterium</taxon>
    </lineage>
</organism>
<dbReference type="RefSeq" id="WP_176804012.1">
    <property type="nucleotide sequence ID" value="NZ_JABXYJ010000006.1"/>
</dbReference>
<dbReference type="GO" id="GO:0007165">
    <property type="term" value="P:signal transduction"/>
    <property type="evidence" value="ECO:0007669"/>
    <property type="project" value="TreeGrafter"/>
</dbReference>
<feature type="chain" id="PRO_5032600157" evidence="1">
    <location>
        <begin position="18"/>
        <end position="479"/>
    </location>
</feature>
<protein>
    <submittedName>
        <fullName evidence="3">PDZ domain-containing protein</fullName>
    </submittedName>
</protein>
<dbReference type="SMART" id="SM00228">
    <property type="entry name" value="PDZ"/>
    <property type="match status" value="1"/>
</dbReference>
<dbReference type="GO" id="GO:0004175">
    <property type="term" value="F:endopeptidase activity"/>
    <property type="evidence" value="ECO:0007669"/>
    <property type="project" value="TreeGrafter"/>
</dbReference>
<feature type="domain" description="PDZ" evidence="2">
    <location>
        <begin position="129"/>
        <end position="186"/>
    </location>
</feature>
<dbReference type="GO" id="GO:0008236">
    <property type="term" value="F:serine-type peptidase activity"/>
    <property type="evidence" value="ECO:0007669"/>
    <property type="project" value="InterPro"/>
</dbReference>
<evidence type="ECO:0000313" key="3">
    <source>
        <dbReference type="EMBL" id="NVO78477.1"/>
    </source>
</evidence>
<dbReference type="Gene3D" id="3.90.226.10">
    <property type="entry name" value="2-enoyl-CoA Hydratase, Chain A, domain 1"/>
    <property type="match status" value="1"/>
</dbReference>
<evidence type="ECO:0000256" key="1">
    <source>
        <dbReference type="SAM" id="SignalP"/>
    </source>
</evidence>
<gene>
    <name evidence="3" type="ORF">HV832_11605</name>
</gene>
<dbReference type="Gene3D" id="3.30.750.170">
    <property type="match status" value="1"/>
</dbReference>
<dbReference type="PROSITE" id="PS51257">
    <property type="entry name" value="PROKAR_LIPOPROTEIN"/>
    <property type="match status" value="1"/>
</dbReference>